<proteinExistence type="predicted"/>
<organism evidence="1">
    <name type="scientific">marine metagenome</name>
    <dbReference type="NCBI Taxonomy" id="408172"/>
    <lineage>
        <taxon>unclassified sequences</taxon>
        <taxon>metagenomes</taxon>
        <taxon>ecological metagenomes</taxon>
    </lineage>
</organism>
<protein>
    <submittedName>
        <fullName evidence="1">Uncharacterized protein</fullName>
    </submittedName>
</protein>
<sequence>MNICPTTILYNNGLHIIGKSIKVKRKFQSFSGAFCFGHAAAIHCSRPGGRKSIPDRDEIKNFLRNKK</sequence>
<name>A0A381W723_9ZZZZ</name>
<gene>
    <name evidence="1" type="ORF">METZ01_LOCUS101116</name>
</gene>
<reference evidence="1" key="1">
    <citation type="submission" date="2018-05" db="EMBL/GenBank/DDBJ databases">
        <authorList>
            <person name="Lanie J.A."/>
            <person name="Ng W.-L."/>
            <person name="Kazmierczak K.M."/>
            <person name="Andrzejewski T.M."/>
            <person name="Davidsen T.M."/>
            <person name="Wayne K.J."/>
            <person name="Tettelin H."/>
            <person name="Glass J.I."/>
            <person name="Rusch D."/>
            <person name="Podicherti R."/>
            <person name="Tsui H.-C.T."/>
            <person name="Winkler M.E."/>
        </authorList>
    </citation>
    <scope>NUCLEOTIDE SEQUENCE</scope>
</reference>
<accession>A0A381W723</accession>
<dbReference type="AlphaFoldDB" id="A0A381W723"/>
<dbReference type="EMBL" id="UINC01010887">
    <property type="protein sequence ID" value="SVA48262.1"/>
    <property type="molecule type" value="Genomic_DNA"/>
</dbReference>
<evidence type="ECO:0000313" key="1">
    <source>
        <dbReference type="EMBL" id="SVA48262.1"/>
    </source>
</evidence>